<dbReference type="PANTHER" id="PTHR43648">
    <property type="entry name" value="ELECTRON TRANSFER FLAVOPROTEIN BETA SUBUNIT LYSINE METHYLTRANSFERASE"/>
    <property type="match status" value="1"/>
</dbReference>
<gene>
    <name evidence="6" type="ORF">TrRE_jg3974</name>
</gene>
<dbReference type="Proteomes" id="UP001165082">
    <property type="component" value="Unassembled WGS sequence"/>
</dbReference>
<dbReference type="InterPro" id="IPR036361">
    <property type="entry name" value="SAP_dom_sf"/>
</dbReference>
<keyword evidence="7" id="KW-1185">Reference proteome</keyword>
<sequence length="377" mass="40834">MESGLFHSATVTDGREDDDSVEVDLSGVFFHGEPGLRSQCWSETLITLGYGDGVDDEGGIPVEDGSCVVKMPFHNDEDVAKALAGFQRSGEENGKGGDKIIEVLVAGGGAFGTGEHPTTRMCSAWAYKVTKELCKKGREVDICDYGAGTGLIGLVALAAGDKVRVRGVEVDHLAIVSGRENGELNNWSRGQFEMYAPPVGAAGGDLWERLTGVDAIDPVEEDVERYDDGKGVDVVLANILAGPLKELAPTIWSLTKDNGRVGLSGIVTESQAEGVMEEYRKVGFKDVRVERTDGIWGFVTMRKRVGGGRLEGVKLKEIVEALVEELGWSRLATLSGVRAFEVEGKPTIKSALKFLRDQNHDWARKTVEELYEEIINE</sequence>
<dbReference type="InterPro" id="IPR018668">
    <property type="entry name" value="DNA-binding_VF530-like"/>
</dbReference>
<evidence type="ECO:0000313" key="6">
    <source>
        <dbReference type="EMBL" id="GMH52823.1"/>
    </source>
</evidence>
<name>A0A9W6ZKS4_9STRA</name>
<comment type="similarity">
    <text evidence="3">Belongs to the methyltransferase superfamily. ETFBKMT family.</text>
</comment>
<dbReference type="GO" id="GO:0003677">
    <property type="term" value="F:DNA binding"/>
    <property type="evidence" value="ECO:0007669"/>
    <property type="project" value="InterPro"/>
</dbReference>
<protein>
    <recommendedName>
        <fullName evidence="5">ETFB lysine methyltransferase</fullName>
    </recommendedName>
    <alternativeName>
        <fullName evidence="4">Protein N-lysine methyltransferase METTL20</fullName>
    </alternativeName>
</protein>
<dbReference type="EMBL" id="BRXZ01000751">
    <property type="protein sequence ID" value="GMH52823.1"/>
    <property type="molecule type" value="Genomic_DNA"/>
</dbReference>
<evidence type="ECO:0000256" key="3">
    <source>
        <dbReference type="ARBA" id="ARBA00037932"/>
    </source>
</evidence>
<dbReference type="InterPro" id="IPR029063">
    <property type="entry name" value="SAM-dependent_MTases_sf"/>
</dbReference>
<reference evidence="6" key="1">
    <citation type="submission" date="2022-07" db="EMBL/GenBank/DDBJ databases">
        <title>Genome analysis of Parmales, a sister group of diatoms, reveals the evolutionary specialization of diatoms from phago-mixotrophs to photoautotrophs.</title>
        <authorList>
            <person name="Ban H."/>
            <person name="Sato S."/>
            <person name="Yoshikawa S."/>
            <person name="Kazumasa Y."/>
            <person name="Nakamura Y."/>
            <person name="Ichinomiya M."/>
            <person name="Saitoh K."/>
            <person name="Sato N."/>
            <person name="Blanc-Mathieu R."/>
            <person name="Endo H."/>
            <person name="Kuwata A."/>
            <person name="Ogata H."/>
        </authorList>
    </citation>
    <scope>NUCLEOTIDE SEQUENCE</scope>
</reference>
<dbReference type="Pfam" id="PF09905">
    <property type="entry name" value="VF530"/>
    <property type="match status" value="1"/>
</dbReference>
<evidence type="ECO:0000256" key="5">
    <source>
        <dbReference type="ARBA" id="ARBA00042266"/>
    </source>
</evidence>
<evidence type="ECO:0000256" key="2">
    <source>
        <dbReference type="ARBA" id="ARBA00022679"/>
    </source>
</evidence>
<proteinExistence type="inferred from homology"/>
<dbReference type="AlphaFoldDB" id="A0A9W6ZKS4"/>
<dbReference type="InterPro" id="IPR050078">
    <property type="entry name" value="Ribosomal_L11_MeTrfase_PrmA"/>
</dbReference>
<evidence type="ECO:0000256" key="4">
    <source>
        <dbReference type="ARBA" id="ARBA00041867"/>
    </source>
</evidence>
<organism evidence="6 7">
    <name type="scientific">Triparma retinervis</name>
    <dbReference type="NCBI Taxonomy" id="2557542"/>
    <lineage>
        <taxon>Eukaryota</taxon>
        <taxon>Sar</taxon>
        <taxon>Stramenopiles</taxon>
        <taxon>Ochrophyta</taxon>
        <taxon>Bolidophyceae</taxon>
        <taxon>Parmales</taxon>
        <taxon>Triparmaceae</taxon>
        <taxon>Triparma</taxon>
    </lineage>
</organism>
<dbReference type="SUPFAM" id="SSF53335">
    <property type="entry name" value="S-adenosyl-L-methionine-dependent methyltransferases"/>
    <property type="match status" value="1"/>
</dbReference>
<dbReference type="GO" id="GO:0016279">
    <property type="term" value="F:protein-lysine N-methyltransferase activity"/>
    <property type="evidence" value="ECO:0007669"/>
    <property type="project" value="TreeGrafter"/>
</dbReference>
<accession>A0A9W6ZKS4</accession>
<evidence type="ECO:0000256" key="1">
    <source>
        <dbReference type="ARBA" id="ARBA00022603"/>
    </source>
</evidence>
<keyword evidence="1" id="KW-0489">Methyltransferase</keyword>
<dbReference type="Gene3D" id="1.10.720.30">
    <property type="entry name" value="SAP domain"/>
    <property type="match status" value="1"/>
</dbReference>
<evidence type="ECO:0000313" key="7">
    <source>
        <dbReference type="Proteomes" id="UP001165082"/>
    </source>
</evidence>
<dbReference type="Gene3D" id="3.40.50.150">
    <property type="entry name" value="Vaccinia Virus protein VP39"/>
    <property type="match status" value="1"/>
</dbReference>
<comment type="caution">
    <text evidence="6">The sequence shown here is derived from an EMBL/GenBank/DDBJ whole genome shotgun (WGS) entry which is preliminary data.</text>
</comment>
<dbReference type="PANTHER" id="PTHR43648:SF1">
    <property type="entry name" value="ELECTRON TRANSFER FLAVOPROTEIN BETA SUBUNIT LYSINE METHYLTRANSFERASE"/>
    <property type="match status" value="1"/>
</dbReference>
<dbReference type="Pfam" id="PF06325">
    <property type="entry name" value="PrmA"/>
    <property type="match status" value="1"/>
</dbReference>
<dbReference type="GO" id="GO:0032259">
    <property type="term" value="P:methylation"/>
    <property type="evidence" value="ECO:0007669"/>
    <property type="project" value="UniProtKB-KW"/>
</dbReference>
<dbReference type="OrthoDB" id="419617at2759"/>
<keyword evidence="2" id="KW-0808">Transferase</keyword>